<evidence type="ECO:0000313" key="1">
    <source>
        <dbReference type="EMBL" id="QHT19365.1"/>
    </source>
</evidence>
<sequence>MNLQNEFVACIRKTADGWSDFEQTVRTLPKHRVYSLIPTVGTTMDSRVFAGVRRPSEEAARWATYTAIMALFTASTHDWLLILEEDSSIDLTKIPETPANGVTILGPGAVLLDRISARAIIRNLRMFYAPLNVMLQDLKTLQVFDVTILDLSVKRPTNLHVYGPLLLGSIAAVTVGLLICPPNSRFWSKQLVGATEVLAPKEALIGGKG</sequence>
<name>A0A6C0DVV6_9ZZZZ</name>
<proteinExistence type="predicted"/>
<protein>
    <submittedName>
        <fullName evidence="1">Uncharacterized protein</fullName>
    </submittedName>
</protein>
<accession>A0A6C0DVV6</accession>
<organism evidence="1">
    <name type="scientific">viral metagenome</name>
    <dbReference type="NCBI Taxonomy" id="1070528"/>
    <lineage>
        <taxon>unclassified sequences</taxon>
        <taxon>metagenomes</taxon>
        <taxon>organismal metagenomes</taxon>
    </lineage>
</organism>
<dbReference type="EMBL" id="MN739665">
    <property type="protein sequence ID" value="QHT19365.1"/>
    <property type="molecule type" value="Genomic_DNA"/>
</dbReference>
<reference evidence="1" key="1">
    <citation type="journal article" date="2020" name="Nature">
        <title>Giant virus diversity and host interactions through global metagenomics.</title>
        <authorList>
            <person name="Schulz F."/>
            <person name="Roux S."/>
            <person name="Paez-Espino D."/>
            <person name="Jungbluth S."/>
            <person name="Walsh D.A."/>
            <person name="Denef V.J."/>
            <person name="McMahon K.D."/>
            <person name="Konstantinidis K.T."/>
            <person name="Eloe-Fadrosh E.A."/>
            <person name="Kyrpides N.C."/>
            <person name="Woyke T."/>
        </authorList>
    </citation>
    <scope>NUCLEOTIDE SEQUENCE</scope>
    <source>
        <strain evidence="1">GVMAG-M-3300023174-57</strain>
    </source>
</reference>
<dbReference type="AlphaFoldDB" id="A0A6C0DVV6"/>